<evidence type="ECO:0000313" key="2">
    <source>
        <dbReference type="Proteomes" id="UP001498469"/>
    </source>
</evidence>
<accession>A0ABU7UHI7</accession>
<dbReference type="Pfam" id="PF16224">
    <property type="entry name" value="DUF4883"/>
    <property type="match status" value="1"/>
</dbReference>
<reference evidence="1 2" key="1">
    <citation type="submission" date="2023-11" db="EMBL/GenBank/DDBJ databases">
        <title>Draft genome sequence of a psychrophilic Clostridium strain from permafrost water brine.</title>
        <authorList>
            <person name="Shcherbakova V.A."/>
            <person name="Trubitsyn V.E."/>
            <person name="Zakharyuk A.G."/>
        </authorList>
    </citation>
    <scope>NUCLEOTIDE SEQUENCE [LARGE SCALE GENOMIC DNA]</scope>
    <source>
        <strain evidence="1 2">14F</strain>
    </source>
</reference>
<dbReference type="PROSITE" id="PS51257">
    <property type="entry name" value="PROKAR_LIPOPROTEIN"/>
    <property type="match status" value="1"/>
</dbReference>
<evidence type="ECO:0000313" key="1">
    <source>
        <dbReference type="EMBL" id="MEF2110860.1"/>
    </source>
</evidence>
<name>A0ABU7UHI7_9CLOT</name>
<keyword evidence="2" id="KW-1185">Reference proteome</keyword>
<sequence>MDIIKGCDYLRFNIKKCVLLIMCISFSLSLFGCKYNFNKSIFTKNKPSNHYYTKLLMNDLSLETPKELYAIYMNFYKKKDFSKEDSTTFVNFFNSLTNTSFIDKPTTLPTKPLYKIFLTFSKNKYVLNIYNEKYISIYPWDGDYKMDYIDTSKMFKAYNLYGLCKYLIPK</sequence>
<dbReference type="InterPro" id="IPR032619">
    <property type="entry name" value="DUF4883"/>
</dbReference>
<protein>
    <submittedName>
        <fullName evidence="1">DUF4883 family protein</fullName>
    </submittedName>
</protein>
<comment type="caution">
    <text evidence="1">The sequence shown here is derived from an EMBL/GenBank/DDBJ whole genome shotgun (WGS) entry which is preliminary data.</text>
</comment>
<proteinExistence type="predicted"/>
<dbReference type="EMBL" id="JAZHFS010000001">
    <property type="protein sequence ID" value="MEF2110860.1"/>
    <property type="molecule type" value="Genomic_DNA"/>
</dbReference>
<dbReference type="CDD" id="cd15786">
    <property type="entry name" value="CPF_1278_like"/>
    <property type="match status" value="1"/>
</dbReference>
<dbReference type="Gene3D" id="3.30.1490.410">
    <property type="entry name" value="Uncharacterised protein PF16224, DUF4883"/>
    <property type="match status" value="1"/>
</dbReference>
<dbReference type="RefSeq" id="WP_331701104.1">
    <property type="nucleotide sequence ID" value="NZ_JAZHFS010000001.1"/>
</dbReference>
<dbReference type="Proteomes" id="UP001498469">
    <property type="component" value="Unassembled WGS sequence"/>
</dbReference>
<gene>
    <name evidence="1" type="ORF">SJI18_00895</name>
</gene>
<organism evidence="1 2">
    <name type="scientific">Clostridium frigoriphilum</name>
    <dbReference type="NCBI Taxonomy" id="443253"/>
    <lineage>
        <taxon>Bacteria</taxon>
        <taxon>Bacillati</taxon>
        <taxon>Bacillota</taxon>
        <taxon>Clostridia</taxon>
        <taxon>Eubacteriales</taxon>
        <taxon>Clostridiaceae</taxon>
        <taxon>Clostridium</taxon>
    </lineage>
</organism>